<dbReference type="AlphaFoldDB" id="A0A545VCG4"/>
<comment type="caution">
    <text evidence="1">The sequence shown here is derived from an EMBL/GenBank/DDBJ whole genome shotgun (WGS) entry which is preliminary data.</text>
</comment>
<dbReference type="Proteomes" id="UP000315783">
    <property type="component" value="Unassembled WGS sequence"/>
</dbReference>
<protein>
    <submittedName>
        <fullName evidence="1">Uncharacterized protein</fullName>
    </submittedName>
</protein>
<evidence type="ECO:0000313" key="1">
    <source>
        <dbReference type="EMBL" id="TQV99406.1"/>
    </source>
</evidence>
<name>A0A545VCG4_9HYPO</name>
<dbReference type="EMBL" id="SPUK01000002">
    <property type="protein sequence ID" value="TQV99406.1"/>
    <property type="molecule type" value="Genomic_DNA"/>
</dbReference>
<keyword evidence="2" id="KW-1185">Reference proteome</keyword>
<sequence length="84" mass="9451">MVGQVERRRGAYEVEKGQDNVFCSPALAPRGGEEEARERRRALVGWVIHIHQDIHRTSTSTHRGPGVRCESVRVYVRVGDGARV</sequence>
<accession>A0A545VCG4</accession>
<evidence type="ECO:0000313" key="2">
    <source>
        <dbReference type="Proteomes" id="UP000315783"/>
    </source>
</evidence>
<organism evidence="1 2">
    <name type="scientific">Cordyceps javanica</name>
    <dbReference type="NCBI Taxonomy" id="43265"/>
    <lineage>
        <taxon>Eukaryota</taxon>
        <taxon>Fungi</taxon>
        <taxon>Dikarya</taxon>
        <taxon>Ascomycota</taxon>
        <taxon>Pezizomycotina</taxon>
        <taxon>Sordariomycetes</taxon>
        <taxon>Hypocreomycetidae</taxon>
        <taxon>Hypocreales</taxon>
        <taxon>Cordycipitaceae</taxon>
        <taxon>Cordyceps</taxon>
    </lineage>
</organism>
<gene>
    <name evidence="1" type="ORF">IF1G_01621</name>
</gene>
<proteinExistence type="predicted"/>
<reference evidence="1 2" key="1">
    <citation type="journal article" date="2019" name="Appl. Microbiol. Biotechnol.">
        <title>Genome sequence of Isaria javanica and comparative genome analysis insights into family S53 peptidase evolution in fungal entomopathogens.</title>
        <authorList>
            <person name="Lin R."/>
            <person name="Zhang X."/>
            <person name="Xin B."/>
            <person name="Zou M."/>
            <person name="Gao Y."/>
            <person name="Qin F."/>
            <person name="Hu Q."/>
            <person name="Xie B."/>
            <person name="Cheng X."/>
        </authorList>
    </citation>
    <scope>NUCLEOTIDE SEQUENCE [LARGE SCALE GENOMIC DNA]</scope>
    <source>
        <strain evidence="1 2">IJ1G</strain>
    </source>
</reference>